<dbReference type="EMBL" id="JACAZI010000003">
    <property type="protein sequence ID" value="KAF7364944.1"/>
    <property type="molecule type" value="Genomic_DNA"/>
</dbReference>
<sequence length="278" mass="31062">MSVPTATRHFPRVAIWGVILAFTLERRHMLATFLAVRRDVRGRIICRHTSEFICLPSPTPRGKNREAESLLDPATHTRPRSHLHLLPRPPISPIILLHQNCSAIRPPVLVACRLQTVPNPSCLRSFLRVGVGLPRGPPLPLYLEDRFNNFQLPSSPQSHSRSRLSGSHMPYPPRFPNTLPPPIVRGSPDDSLDVYNSSMLLQNAPPLQRHGSSGLYQPHSSSSRSPVPSAYPYATYTQHAPMPQYPSNAPPPRAPSQSHVPSHTPSPEFPELHQLPRY</sequence>
<dbReference type="AlphaFoldDB" id="A0A8H7D7C0"/>
<feature type="compositionally biased region" description="Pro residues" evidence="1">
    <location>
        <begin position="170"/>
        <end position="183"/>
    </location>
</feature>
<proteinExistence type="predicted"/>
<keyword evidence="3" id="KW-1185">Reference proteome</keyword>
<feature type="region of interest" description="Disordered" evidence="1">
    <location>
        <begin position="152"/>
        <end position="191"/>
    </location>
</feature>
<feature type="compositionally biased region" description="Low complexity" evidence="1">
    <location>
        <begin position="152"/>
        <end position="168"/>
    </location>
</feature>
<organism evidence="2 3">
    <name type="scientific">Mycena venus</name>
    <dbReference type="NCBI Taxonomy" id="2733690"/>
    <lineage>
        <taxon>Eukaryota</taxon>
        <taxon>Fungi</taxon>
        <taxon>Dikarya</taxon>
        <taxon>Basidiomycota</taxon>
        <taxon>Agaricomycotina</taxon>
        <taxon>Agaricomycetes</taxon>
        <taxon>Agaricomycetidae</taxon>
        <taxon>Agaricales</taxon>
        <taxon>Marasmiineae</taxon>
        <taxon>Mycenaceae</taxon>
        <taxon>Mycena</taxon>
    </lineage>
</organism>
<gene>
    <name evidence="2" type="ORF">MVEN_00365000</name>
</gene>
<reference evidence="2" key="1">
    <citation type="submission" date="2020-05" db="EMBL/GenBank/DDBJ databases">
        <title>Mycena genomes resolve the evolution of fungal bioluminescence.</title>
        <authorList>
            <person name="Tsai I.J."/>
        </authorList>
    </citation>
    <scope>NUCLEOTIDE SEQUENCE</scope>
    <source>
        <strain evidence="2">CCC161011</strain>
    </source>
</reference>
<feature type="compositionally biased region" description="Polar residues" evidence="1">
    <location>
        <begin position="255"/>
        <end position="265"/>
    </location>
</feature>
<evidence type="ECO:0000313" key="3">
    <source>
        <dbReference type="Proteomes" id="UP000620124"/>
    </source>
</evidence>
<dbReference type="Proteomes" id="UP000620124">
    <property type="component" value="Unassembled WGS sequence"/>
</dbReference>
<comment type="caution">
    <text evidence="2">The sequence shown here is derived from an EMBL/GenBank/DDBJ whole genome shotgun (WGS) entry which is preliminary data.</text>
</comment>
<feature type="compositionally biased region" description="Low complexity" evidence="1">
    <location>
        <begin position="218"/>
        <end position="232"/>
    </location>
</feature>
<accession>A0A8H7D7C0</accession>
<evidence type="ECO:0000256" key="1">
    <source>
        <dbReference type="SAM" id="MobiDB-lite"/>
    </source>
</evidence>
<protein>
    <submittedName>
        <fullName evidence="2">Uncharacterized protein</fullName>
    </submittedName>
</protein>
<name>A0A8H7D7C0_9AGAR</name>
<dbReference type="OrthoDB" id="10591756at2759"/>
<feature type="region of interest" description="Disordered" evidence="1">
    <location>
        <begin position="204"/>
        <end position="278"/>
    </location>
</feature>
<evidence type="ECO:0000313" key="2">
    <source>
        <dbReference type="EMBL" id="KAF7364944.1"/>
    </source>
</evidence>